<reference evidence="2" key="1">
    <citation type="journal article" date="2023" name="Hortic. Res.">
        <title>A chromosome-level phased genome enabling allele-level studies in sweet orange: a case study on citrus Huanglongbing tolerance.</title>
        <authorList>
            <person name="Wu B."/>
            <person name="Yu Q."/>
            <person name="Deng Z."/>
            <person name="Duan Y."/>
            <person name="Luo F."/>
            <person name="Gmitter F. Jr."/>
        </authorList>
    </citation>
    <scope>NUCLEOTIDE SEQUENCE [LARGE SCALE GENOMIC DNA]</scope>
    <source>
        <strain evidence="2">cv. Valencia</strain>
    </source>
</reference>
<keyword evidence="1" id="KW-0418">Kinase</keyword>
<evidence type="ECO:0000313" key="1">
    <source>
        <dbReference type="EMBL" id="KAH9768803.1"/>
    </source>
</evidence>
<proteinExistence type="predicted"/>
<protein>
    <submittedName>
        <fullName evidence="1">Uridine monophosphate kinase</fullName>
    </submittedName>
</protein>
<name>A0ACB8L5V8_CITSI</name>
<evidence type="ECO:0000313" key="2">
    <source>
        <dbReference type="Proteomes" id="UP000829398"/>
    </source>
</evidence>
<organism evidence="1 2">
    <name type="scientific">Citrus sinensis</name>
    <name type="common">Sweet orange</name>
    <name type="synonym">Citrus aurantium var. sinensis</name>
    <dbReference type="NCBI Taxonomy" id="2711"/>
    <lineage>
        <taxon>Eukaryota</taxon>
        <taxon>Viridiplantae</taxon>
        <taxon>Streptophyta</taxon>
        <taxon>Embryophyta</taxon>
        <taxon>Tracheophyta</taxon>
        <taxon>Spermatophyta</taxon>
        <taxon>Magnoliopsida</taxon>
        <taxon>eudicotyledons</taxon>
        <taxon>Gunneridae</taxon>
        <taxon>Pentapetalae</taxon>
        <taxon>rosids</taxon>
        <taxon>malvids</taxon>
        <taxon>Sapindales</taxon>
        <taxon>Rutaceae</taxon>
        <taxon>Aurantioideae</taxon>
        <taxon>Citrus</taxon>
    </lineage>
</organism>
<dbReference type="EMBL" id="CM039173">
    <property type="protein sequence ID" value="KAH9768803.1"/>
    <property type="molecule type" value="Genomic_DNA"/>
</dbReference>
<gene>
    <name evidence="1" type="ORF">KPL71_011737</name>
</gene>
<comment type="caution">
    <text evidence="1">The sequence shown here is derived from an EMBL/GenBank/DDBJ whole genome shotgun (WGS) entry which is preliminary data.</text>
</comment>
<dbReference type="Proteomes" id="UP000829398">
    <property type="component" value="Chromosome 4"/>
</dbReference>
<keyword evidence="1" id="KW-0808">Transferase</keyword>
<keyword evidence="2" id="KW-1185">Reference proteome</keyword>
<sequence>MKKYPNMKHSLKYCEFHEDFGHSTTECFTLREEIEYLILSGYLKEFVAGMREARKFAEQDKGKQVADGSPERDVPPGHKKCVYVQMIMGGPTLAGQSRKAIKGYDRSLSITTNIGREVNLNEWGTPKVPHHPPPILFIEKEAEGISYPHDDALVITLKVATGKVARTLVDTSSSVDIIFKSALDQLLIESPKITPYATPLIGFAGDMIIPKGIITLPVTLSKIPHRVVHMIDFLIVDHPGAYNIILGMPFLVATKAVVSMHYLAMKVPAAQEVIATKRDQQSDYTMLDFWSIVGQHPSSFRATSPSDNALLAGHLKCNYARYTPSTSTVTYNLKSKPQQNLKWRRVVFKISGSALVGNCHNIDPKVVMKIAREVASACRLGIEVAIVLGGRNFFCGDSWLSDTGFDRPTAYQIGMMATVMNSILLQSALEKLEIKTRVQSAFALPEVDEPYSRQRAIRHLEKGRVVIFGGIGAGTGNPLFTTDAAAALKASELNADAMVKGVSVNGIYDSHSGNGHVVPEHISYREAVSGNFTSMDTVVT</sequence>
<accession>A0ACB8L5V8</accession>